<dbReference type="SUPFAM" id="SSF46689">
    <property type="entry name" value="Homeodomain-like"/>
    <property type="match status" value="1"/>
</dbReference>
<name>A0ABX1MKV9_9RHOO</name>
<gene>
    <name evidence="1" type="ORF">GPA26_08930</name>
</gene>
<evidence type="ECO:0000313" key="1">
    <source>
        <dbReference type="EMBL" id="NMF88607.1"/>
    </source>
</evidence>
<accession>A0ABX1MKV9</accession>
<evidence type="ECO:0000313" key="2">
    <source>
        <dbReference type="Proteomes" id="UP000652074"/>
    </source>
</evidence>
<dbReference type="Pfam" id="PF01527">
    <property type="entry name" value="HTH_Tnp_1"/>
    <property type="match status" value="1"/>
</dbReference>
<comment type="caution">
    <text evidence="1">The sequence shown here is derived from an EMBL/GenBank/DDBJ whole genome shotgun (WGS) entry which is preliminary data.</text>
</comment>
<proteinExistence type="predicted"/>
<keyword evidence="2" id="KW-1185">Reference proteome</keyword>
<sequence>MTATAAARDLGLERSVLRRWVLNAEGGRTDLTPGRSLKSDSQAEFEQLRRELARVKMERDVFR</sequence>
<dbReference type="InterPro" id="IPR009057">
    <property type="entry name" value="Homeodomain-like_sf"/>
</dbReference>
<protein>
    <submittedName>
        <fullName evidence="1">Transposase</fullName>
    </submittedName>
</protein>
<dbReference type="Gene3D" id="1.10.10.60">
    <property type="entry name" value="Homeodomain-like"/>
    <property type="match status" value="1"/>
</dbReference>
<organism evidence="1 2">
    <name type="scientific">Aromatoleum petrolei</name>
    <dbReference type="NCBI Taxonomy" id="76116"/>
    <lineage>
        <taxon>Bacteria</taxon>
        <taxon>Pseudomonadati</taxon>
        <taxon>Pseudomonadota</taxon>
        <taxon>Betaproteobacteria</taxon>
        <taxon>Rhodocyclales</taxon>
        <taxon>Rhodocyclaceae</taxon>
        <taxon>Aromatoleum</taxon>
    </lineage>
</organism>
<dbReference type="EMBL" id="WTVR01000014">
    <property type="protein sequence ID" value="NMF88607.1"/>
    <property type="molecule type" value="Genomic_DNA"/>
</dbReference>
<dbReference type="Proteomes" id="UP000652074">
    <property type="component" value="Unassembled WGS sequence"/>
</dbReference>
<reference evidence="1 2" key="1">
    <citation type="submission" date="2019-12" db="EMBL/GenBank/DDBJ databases">
        <title>Comparative genomics gives insights into the taxonomy of the Azoarcus-Aromatoleum group and reveals separate origins of nif in the plant-associated Azoarcus and non-plant-associated Aromatoleum sub-groups.</title>
        <authorList>
            <person name="Lafos M."/>
            <person name="Maluk M."/>
            <person name="Batista M."/>
            <person name="Junghare M."/>
            <person name="Carmona M."/>
            <person name="Faoro H."/>
            <person name="Cruz L.M."/>
            <person name="Battistoni F."/>
            <person name="De Souza E."/>
            <person name="Pedrosa F."/>
            <person name="Chen W.-M."/>
            <person name="Poole P.S."/>
            <person name="Dixon R.A."/>
            <person name="James E.K."/>
        </authorList>
    </citation>
    <scope>NUCLEOTIDE SEQUENCE [LARGE SCALE GENOMIC DNA]</scope>
    <source>
        <strain evidence="1 2">ToN1</strain>
    </source>
</reference>
<dbReference type="InterPro" id="IPR002514">
    <property type="entry name" value="Transposase_8"/>
</dbReference>